<feature type="transmembrane region" description="Helical" evidence="1">
    <location>
        <begin position="6"/>
        <end position="24"/>
    </location>
</feature>
<dbReference type="EMBL" id="MT141699">
    <property type="protein sequence ID" value="QJA69362.1"/>
    <property type="molecule type" value="Genomic_DNA"/>
</dbReference>
<sequence length="87" mass="10459">MEKFKWGVVILIVLIFGMSGFVYAKEKTRGRTKERINIYDKDWQRKGYVKEGSTWSTIYDRNNQKKGYIKDGNVYDKNWNRILNTKE</sequence>
<proteinExistence type="predicted"/>
<evidence type="ECO:0000313" key="2">
    <source>
        <dbReference type="EMBL" id="QJA69362.1"/>
    </source>
</evidence>
<keyword evidence="1" id="KW-0472">Membrane</keyword>
<dbReference type="AlphaFoldDB" id="A0A6M3JJY6"/>
<name>A0A6M3JJY6_9ZZZZ</name>
<keyword evidence="1" id="KW-1133">Transmembrane helix</keyword>
<reference evidence="2" key="1">
    <citation type="submission" date="2020-03" db="EMBL/GenBank/DDBJ databases">
        <title>The deep terrestrial virosphere.</title>
        <authorList>
            <person name="Holmfeldt K."/>
            <person name="Nilsson E."/>
            <person name="Simone D."/>
            <person name="Lopez-Fernandez M."/>
            <person name="Wu X."/>
            <person name="de Brujin I."/>
            <person name="Lundin D."/>
            <person name="Andersson A."/>
            <person name="Bertilsson S."/>
            <person name="Dopson M."/>
        </authorList>
    </citation>
    <scope>NUCLEOTIDE SEQUENCE</scope>
    <source>
        <strain evidence="2">MM415A04679</strain>
    </source>
</reference>
<accession>A0A6M3JJY6</accession>
<evidence type="ECO:0000256" key="1">
    <source>
        <dbReference type="SAM" id="Phobius"/>
    </source>
</evidence>
<organism evidence="2">
    <name type="scientific">viral metagenome</name>
    <dbReference type="NCBI Taxonomy" id="1070528"/>
    <lineage>
        <taxon>unclassified sequences</taxon>
        <taxon>metagenomes</taxon>
        <taxon>organismal metagenomes</taxon>
    </lineage>
</organism>
<gene>
    <name evidence="2" type="ORF">MM415A04679_0007</name>
</gene>
<keyword evidence="1" id="KW-0812">Transmembrane</keyword>
<protein>
    <submittedName>
        <fullName evidence="2">Uncharacterized protein</fullName>
    </submittedName>
</protein>